<dbReference type="PANTHER" id="PTHR21248">
    <property type="entry name" value="CARDIOLIPIN SYNTHASE"/>
    <property type="match status" value="1"/>
</dbReference>
<dbReference type="SUPFAM" id="SSF56024">
    <property type="entry name" value="Phospholipase D/nuclease"/>
    <property type="match status" value="1"/>
</dbReference>
<feature type="domain" description="Phospholipase D-like" evidence="2">
    <location>
        <begin position="268"/>
        <end position="382"/>
    </location>
</feature>
<proteinExistence type="predicted"/>
<dbReference type="PANTHER" id="PTHR21248:SF22">
    <property type="entry name" value="PHOSPHOLIPASE D"/>
    <property type="match status" value="1"/>
</dbReference>
<accession>A0A511W9A8</accession>
<feature type="transmembrane region" description="Helical" evidence="1">
    <location>
        <begin position="78"/>
        <end position="95"/>
    </location>
</feature>
<dbReference type="Pfam" id="PF13091">
    <property type="entry name" value="PLDc_2"/>
    <property type="match status" value="1"/>
</dbReference>
<reference evidence="3 4" key="1">
    <citation type="submission" date="2019-07" db="EMBL/GenBank/DDBJ databases">
        <title>Whole genome shotgun sequence of Alkalibacillus haloalkaliphilus NBRC 103110.</title>
        <authorList>
            <person name="Hosoyama A."/>
            <person name="Uohara A."/>
            <person name="Ohji S."/>
            <person name="Ichikawa N."/>
        </authorList>
    </citation>
    <scope>NUCLEOTIDE SEQUENCE [LARGE SCALE GENOMIC DNA]</scope>
    <source>
        <strain evidence="3 4">NBRC 103110</strain>
    </source>
</reference>
<dbReference type="InterPro" id="IPR025202">
    <property type="entry name" value="PLD-like_dom"/>
</dbReference>
<feature type="transmembrane region" description="Helical" evidence="1">
    <location>
        <begin position="7"/>
        <end position="35"/>
    </location>
</feature>
<dbReference type="EMBL" id="BJYA01000017">
    <property type="protein sequence ID" value="GEN46663.1"/>
    <property type="molecule type" value="Genomic_DNA"/>
</dbReference>
<evidence type="ECO:0000259" key="2">
    <source>
        <dbReference type="Pfam" id="PF13091"/>
    </source>
</evidence>
<evidence type="ECO:0000313" key="4">
    <source>
        <dbReference type="Proteomes" id="UP000321440"/>
    </source>
</evidence>
<dbReference type="Gene3D" id="3.30.870.10">
    <property type="entry name" value="Endonuclease Chain A"/>
    <property type="match status" value="1"/>
</dbReference>
<evidence type="ECO:0000256" key="1">
    <source>
        <dbReference type="SAM" id="Phobius"/>
    </source>
</evidence>
<dbReference type="AlphaFoldDB" id="A0A511W9A8"/>
<dbReference type="GO" id="GO:0006793">
    <property type="term" value="P:phosphorus metabolic process"/>
    <property type="evidence" value="ECO:0007669"/>
    <property type="project" value="UniProtKB-ARBA"/>
</dbReference>
<evidence type="ECO:0000313" key="3">
    <source>
        <dbReference type="EMBL" id="GEN46663.1"/>
    </source>
</evidence>
<comment type="caution">
    <text evidence="3">The sequence shown here is derived from an EMBL/GenBank/DDBJ whole genome shotgun (WGS) entry which is preliminary data.</text>
</comment>
<sequence>MSENKLFIVIIVTAITSYLIPTPLFFAVSTLVLAWVSWELFNYHNKNQDGNNSTLPFLLIGILLVSVNFLVEYVQHAFLLIGLAFIIRSFIILAVKQNNQTNSIATSSNYNKTNEINEPAQHTEGFKEFMSLLDEHTNQIHEKLNAISHEIDINSNLVGEREYKSQESIKEDILNQLNYEEKTKNKEITETIQGIISPIVSSLTNLEKSISEKSIEEKEYITQMVETELQKNQNHSLEDIETIINQSISHINNQPELLEDEQIREAFINAIISAEEELCIVSPWVNEKVLEGYIPYFQAAIKRGVTIKILYGYTDSYSPNDKSIKTDQAIQYLKLQLTNVRPGGLKMKKVNTHFKLTICDEKFYLIGSYNFLSFGGKYNEETRHEAVEYSENKERIQEYKERYFRF</sequence>
<keyword evidence="1" id="KW-0472">Membrane</keyword>
<keyword evidence="1" id="KW-1133">Transmembrane helix</keyword>
<organism evidence="3 4">
    <name type="scientific">Alkalibacillus haloalkaliphilus</name>
    <dbReference type="NCBI Taxonomy" id="94136"/>
    <lineage>
        <taxon>Bacteria</taxon>
        <taxon>Bacillati</taxon>
        <taxon>Bacillota</taxon>
        <taxon>Bacilli</taxon>
        <taxon>Bacillales</taxon>
        <taxon>Bacillaceae</taxon>
        <taxon>Alkalibacillus</taxon>
    </lineage>
</organism>
<dbReference type="Proteomes" id="UP000321440">
    <property type="component" value="Unassembled WGS sequence"/>
</dbReference>
<feature type="transmembrane region" description="Helical" evidence="1">
    <location>
        <begin position="55"/>
        <end position="71"/>
    </location>
</feature>
<gene>
    <name evidence="3" type="ORF">AHA02nite_24390</name>
</gene>
<keyword evidence="4" id="KW-1185">Reference proteome</keyword>
<dbReference type="RefSeq" id="WP_170236092.1">
    <property type="nucleotide sequence ID" value="NZ_BJYA01000017.1"/>
</dbReference>
<protein>
    <recommendedName>
        <fullName evidence="2">Phospholipase D-like domain-containing protein</fullName>
    </recommendedName>
</protein>
<keyword evidence="1" id="KW-0812">Transmembrane</keyword>
<name>A0A511W9A8_9BACI</name>